<protein>
    <submittedName>
        <fullName evidence="1">Uncharacterized protein</fullName>
    </submittedName>
</protein>
<keyword evidence="2" id="KW-1185">Reference proteome</keyword>
<organism evidence="1 2">
    <name type="scientific">Acorus gramineus</name>
    <name type="common">Dwarf sweet flag</name>
    <dbReference type="NCBI Taxonomy" id="55184"/>
    <lineage>
        <taxon>Eukaryota</taxon>
        <taxon>Viridiplantae</taxon>
        <taxon>Streptophyta</taxon>
        <taxon>Embryophyta</taxon>
        <taxon>Tracheophyta</taxon>
        <taxon>Spermatophyta</taxon>
        <taxon>Magnoliopsida</taxon>
        <taxon>Liliopsida</taxon>
        <taxon>Acoraceae</taxon>
        <taxon>Acorus</taxon>
    </lineage>
</organism>
<reference evidence="1" key="2">
    <citation type="submission" date="2023-06" db="EMBL/GenBank/DDBJ databases">
        <authorList>
            <person name="Ma L."/>
            <person name="Liu K.-W."/>
            <person name="Li Z."/>
            <person name="Hsiao Y.-Y."/>
            <person name="Qi Y."/>
            <person name="Fu T."/>
            <person name="Tang G."/>
            <person name="Zhang D."/>
            <person name="Sun W.-H."/>
            <person name="Liu D.-K."/>
            <person name="Li Y."/>
            <person name="Chen G.-Z."/>
            <person name="Liu X.-D."/>
            <person name="Liao X.-Y."/>
            <person name="Jiang Y.-T."/>
            <person name="Yu X."/>
            <person name="Hao Y."/>
            <person name="Huang J."/>
            <person name="Zhao X.-W."/>
            <person name="Ke S."/>
            <person name="Chen Y.-Y."/>
            <person name="Wu W.-L."/>
            <person name="Hsu J.-L."/>
            <person name="Lin Y.-F."/>
            <person name="Huang M.-D."/>
            <person name="Li C.-Y."/>
            <person name="Huang L."/>
            <person name="Wang Z.-W."/>
            <person name="Zhao X."/>
            <person name="Zhong W.-Y."/>
            <person name="Peng D.-H."/>
            <person name="Ahmad S."/>
            <person name="Lan S."/>
            <person name="Zhang J.-S."/>
            <person name="Tsai W.-C."/>
            <person name="Van De Peer Y."/>
            <person name="Liu Z.-J."/>
        </authorList>
    </citation>
    <scope>NUCLEOTIDE SEQUENCE</scope>
    <source>
        <strain evidence="1">SCP</strain>
        <tissue evidence="1">Leaves</tissue>
    </source>
</reference>
<dbReference type="AlphaFoldDB" id="A0AAV9BPY7"/>
<name>A0AAV9BPY7_ACOGR</name>
<reference evidence="1" key="1">
    <citation type="journal article" date="2023" name="Nat. Commun.">
        <title>Diploid and tetraploid genomes of Acorus and the evolution of monocots.</title>
        <authorList>
            <person name="Ma L."/>
            <person name="Liu K.W."/>
            <person name="Li Z."/>
            <person name="Hsiao Y.Y."/>
            <person name="Qi Y."/>
            <person name="Fu T."/>
            <person name="Tang G.D."/>
            <person name="Zhang D."/>
            <person name="Sun W.H."/>
            <person name="Liu D.K."/>
            <person name="Li Y."/>
            <person name="Chen G.Z."/>
            <person name="Liu X.D."/>
            <person name="Liao X.Y."/>
            <person name="Jiang Y.T."/>
            <person name="Yu X."/>
            <person name="Hao Y."/>
            <person name="Huang J."/>
            <person name="Zhao X.W."/>
            <person name="Ke S."/>
            <person name="Chen Y.Y."/>
            <person name="Wu W.L."/>
            <person name="Hsu J.L."/>
            <person name="Lin Y.F."/>
            <person name="Huang M.D."/>
            <person name="Li C.Y."/>
            <person name="Huang L."/>
            <person name="Wang Z.W."/>
            <person name="Zhao X."/>
            <person name="Zhong W.Y."/>
            <person name="Peng D.H."/>
            <person name="Ahmad S."/>
            <person name="Lan S."/>
            <person name="Zhang J.S."/>
            <person name="Tsai W.C."/>
            <person name="Van de Peer Y."/>
            <person name="Liu Z.J."/>
        </authorList>
    </citation>
    <scope>NUCLEOTIDE SEQUENCE</scope>
    <source>
        <strain evidence="1">SCP</strain>
    </source>
</reference>
<sequence>MSLLLANLQQLLTQTLKRPSEALLGILIGYLVKMKAFEGTKTSSSVFCQQYWLFDIPIKYSRLKTFCTAYSGGFSEEIFAEPLHHLVCRDISL</sequence>
<gene>
    <name evidence="1" type="ORF">QJS04_geneDACA007332</name>
</gene>
<dbReference type="Proteomes" id="UP001179952">
    <property type="component" value="Unassembled WGS sequence"/>
</dbReference>
<dbReference type="EMBL" id="JAUJYN010000002">
    <property type="protein sequence ID" value="KAK1278154.1"/>
    <property type="molecule type" value="Genomic_DNA"/>
</dbReference>
<evidence type="ECO:0000313" key="1">
    <source>
        <dbReference type="EMBL" id="KAK1278154.1"/>
    </source>
</evidence>
<accession>A0AAV9BPY7</accession>
<comment type="caution">
    <text evidence="1">The sequence shown here is derived from an EMBL/GenBank/DDBJ whole genome shotgun (WGS) entry which is preliminary data.</text>
</comment>
<proteinExistence type="predicted"/>
<evidence type="ECO:0000313" key="2">
    <source>
        <dbReference type="Proteomes" id="UP001179952"/>
    </source>
</evidence>